<evidence type="ECO:0000313" key="2">
    <source>
        <dbReference type="EMBL" id="GLH74164.1"/>
    </source>
</evidence>
<name>A0ABQ5QHU3_9BACT</name>
<reference evidence="2 3" key="1">
    <citation type="journal article" date="2023" name="Antonie Van Leeuwenhoek">
        <title>Mesoterricola silvestris gen. nov., sp. nov., Mesoterricola sediminis sp. nov., Geothrix oryzae sp. nov., Geothrix edaphica sp. nov., Geothrix rubra sp. nov., and Geothrix limicola sp. nov., six novel members of Acidobacteriota isolated from soils.</title>
        <authorList>
            <person name="Itoh H."/>
            <person name="Sugisawa Y."/>
            <person name="Mise K."/>
            <person name="Xu Z."/>
            <person name="Kuniyasu M."/>
            <person name="Ushijima N."/>
            <person name="Kawano K."/>
            <person name="Kobayashi E."/>
            <person name="Shiratori Y."/>
            <person name="Masuda Y."/>
            <person name="Senoo K."/>
        </authorList>
    </citation>
    <scope>NUCLEOTIDE SEQUENCE [LARGE SCALE GENOMIC DNA]</scope>
    <source>
        <strain evidence="2 3">Red804</strain>
    </source>
</reference>
<organism evidence="2 3">
    <name type="scientific">Geothrix limicola</name>
    <dbReference type="NCBI Taxonomy" id="2927978"/>
    <lineage>
        <taxon>Bacteria</taxon>
        <taxon>Pseudomonadati</taxon>
        <taxon>Acidobacteriota</taxon>
        <taxon>Holophagae</taxon>
        <taxon>Holophagales</taxon>
        <taxon>Holophagaceae</taxon>
        <taxon>Geothrix</taxon>
    </lineage>
</organism>
<keyword evidence="1" id="KW-1133">Transmembrane helix</keyword>
<proteinExistence type="predicted"/>
<keyword evidence="3" id="KW-1185">Reference proteome</keyword>
<feature type="transmembrane region" description="Helical" evidence="1">
    <location>
        <begin position="18"/>
        <end position="40"/>
    </location>
</feature>
<keyword evidence="1" id="KW-0812">Transmembrane</keyword>
<comment type="caution">
    <text evidence="2">The sequence shown here is derived from an EMBL/GenBank/DDBJ whole genome shotgun (WGS) entry which is preliminary data.</text>
</comment>
<sequence length="41" mass="4661">MTDEKEGIPPMLGSWKKLYALVLGELLLCILLFKAFSWAFS</sequence>
<protein>
    <submittedName>
        <fullName evidence="2">Uncharacterized protein</fullName>
    </submittedName>
</protein>
<keyword evidence="1" id="KW-0472">Membrane</keyword>
<dbReference type="RefSeq" id="WP_285576134.1">
    <property type="nucleotide sequence ID" value="NZ_BSDE01000005.1"/>
</dbReference>
<evidence type="ECO:0000313" key="3">
    <source>
        <dbReference type="Proteomes" id="UP001165069"/>
    </source>
</evidence>
<evidence type="ECO:0000256" key="1">
    <source>
        <dbReference type="SAM" id="Phobius"/>
    </source>
</evidence>
<gene>
    <name evidence="2" type="ORF">GETHLI_26660</name>
</gene>
<dbReference type="Proteomes" id="UP001165069">
    <property type="component" value="Unassembled WGS sequence"/>
</dbReference>
<accession>A0ABQ5QHU3</accession>
<dbReference type="EMBL" id="BSDE01000005">
    <property type="protein sequence ID" value="GLH74164.1"/>
    <property type="molecule type" value="Genomic_DNA"/>
</dbReference>